<organism evidence="1 2">
    <name type="scientific">Bifidobacterium samirii</name>
    <dbReference type="NCBI Taxonomy" id="2306974"/>
    <lineage>
        <taxon>Bacteria</taxon>
        <taxon>Bacillati</taxon>
        <taxon>Actinomycetota</taxon>
        <taxon>Actinomycetes</taxon>
        <taxon>Bifidobacteriales</taxon>
        <taxon>Bifidobacteriaceae</taxon>
        <taxon>Bifidobacterium</taxon>
    </lineage>
</organism>
<accession>A0A430FUB3</accession>
<sequence>MPLTAEGVRIPANQVPLWERKTLTLVEAAKVWNVDYDGLCLAARRHDLVTFRPPNRDGNPGWRHVTQEEMRRWIRSLPSD</sequence>
<dbReference type="AlphaFoldDB" id="A0A430FUB3"/>
<keyword evidence="2" id="KW-1185">Reference proteome</keyword>
<comment type="caution">
    <text evidence="1">The sequence shown here is derived from an EMBL/GenBank/DDBJ whole genome shotgun (WGS) entry which is preliminary data.</text>
</comment>
<evidence type="ECO:0008006" key="3">
    <source>
        <dbReference type="Google" id="ProtNLM"/>
    </source>
</evidence>
<dbReference type="Proteomes" id="UP000287470">
    <property type="component" value="Unassembled WGS sequence"/>
</dbReference>
<evidence type="ECO:0000313" key="2">
    <source>
        <dbReference type="Proteomes" id="UP000287470"/>
    </source>
</evidence>
<dbReference type="RefSeq" id="WP_125968282.1">
    <property type="nucleotide sequence ID" value="NZ_QXGK01000008.1"/>
</dbReference>
<dbReference type="OrthoDB" id="3238937at2"/>
<protein>
    <recommendedName>
        <fullName evidence="3">DNA-binding protein</fullName>
    </recommendedName>
</protein>
<reference evidence="1 2" key="1">
    <citation type="submission" date="2018-09" db="EMBL/GenBank/DDBJ databases">
        <title>Characterization of the phylogenetic diversity of five novel species belonging to the genus Bifidobacterium.</title>
        <authorList>
            <person name="Lugli G.A."/>
            <person name="Duranti S."/>
            <person name="Milani C."/>
        </authorList>
    </citation>
    <scope>NUCLEOTIDE SEQUENCE [LARGE SCALE GENOMIC DNA]</scope>
    <source>
        <strain evidence="1 2">2033B</strain>
    </source>
</reference>
<evidence type="ECO:0000313" key="1">
    <source>
        <dbReference type="EMBL" id="RSX56743.1"/>
    </source>
</evidence>
<dbReference type="EMBL" id="QXGK01000008">
    <property type="protein sequence ID" value="RSX56743.1"/>
    <property type="molecule type" value="Genomic_DNA"/>
</dbReference>
<gene>
    <name evidence="1" type="ORF">D2E24_1033</name>
</gene>
<name>A0A430FUB3_9BIFI</name>
<proteinExistence type="predicted"/>